<sequence length="98" mass="10646">MSETLAERRAKELAMQKANKDLLQNLASPIFKLSLYYPIWRARAVSSQMASTSSAPAVAHPEPTIVAESQTSQPDVRTWPPSPPLVLQSSAPGRGFIA</sequence>
<protein>
    <submittedName>
        <fullName evidence="2">Uncharacterized protein</fullName>
    </submittedName>
</protein>
<gene>
    <name evidence="2" type="ORF">BDQ94DRAFT_137833</name>
</gene>
<dbReference type="GeneID" id="38133482"/>
<name>A0A3F3QBG8_9EURO</name>
<evidence type="ECO:0000313" key="2">
    <source>
        <dbReference type="EMBL" id="RDH36447.1"/>
    </source>
</evidence>
<dbReference type="AlphaFoldDB" id="A0A3F3QBG8"/>
<evidence type="ECO:0000313" key="3">
    <source>
        <dbReference type="Proteomes" id="UP000253729"/>
    </source>
</evidence>
<feature type="region of interest" description="Disordered" evidence="1">
    <location>
        <begin position="55"/>
        <end position="98"/>
    </location>
</feature>
<reference evidence="2 3" key="1">
    <citation type="submission" date="2018-07" db="EMBL/GenBank/DDBJ databases">
        <title>The genomes of Aspergillus section Nigri reveals drivers in fungal speciation.</title>
        <authorList>
            <consortium name="DOE Joint Genome Institute"/>
            <person name="Vesth T.C."/>
            <person name="Nybo J."/>
            <person name="Theobald S."/>
            <person name="Brandl J."/>
            <person name="Frisvad J.C."/>
            <person name="Nielsen K.F."/>
            <person name="Lyhne E.K."/>
            <person name="Kogle M.E."/>
            <person name="Kuo A."/>
            <person name="Riley R."/>
            <person name="Clum A."/>
            <person name="Nolan M."/>
            <person name="Lipzen A."/>
            <person name="Salamov A."/>
            <person name="Henrissat B."/>
            <person name="Wiebenga A."/>
            <person name="De vries R.P."/>
            <person name="Grigoriev I.V."/>
            <person name="Mortensen U.H."/>
            <person name="Andersen M.R."/>
            <person name="Baker S.E."/>
        </authorList>
    </citation>
    <scope>NUCLEOTIDE SEQUENCE [LARGE SCALE GENOMIC DNA]</scope>
    <source>
        <strain evidence="2 3">CBS 139.54b</strain>
    </source>
</reference>
<dbReference type="EMBL" id="KZ852037">
    <property type="protein sequence ID" value="RDH36447.1"/>
    <property type="molecule type" value="Genomic_DNA"/>
</dbReference>
<keyword evidence="3" id="KW-1185">Reference proteome</keyword>
<dbReference type="Proteomes" id="UP000253729">
    <property type="component" value="Unassembled WGS sequence"/>
</dbReference>
<accession>A0A3F3QBG8</accession>
<dbReference type="RefSeq" id="XP_026629469.1">
    <property type="nucleotide sequence ID" value="XM_026765126.1"/>
</dbReference>
<evidence type="ECO:0000256" key="1">
    <source>
        <dbReference type="SAM" id="MobiDB-lite"/>
    </source>
</evidence>
<proteinExistence type="predicted"/>
<organism evidence="2 3">
    <name type="scientific">Aspergillus welwitschiae</name>
    <dbReference type="NCBI Taxonomy" id="1341132"/>
    <lineage>
        <taxon>Eukaryota</taxon>
        <taxon>Fungi</taxon>
        <taxon>Dikarya</taxon>
        <taxon>Ascomycota</taxon>
        <taxon>Pezizomycotina</taxon>
        <taxon>Eurotiomycetes</taxon>
        <taxon>Eurotiomycetidae</taxon>
        <taxon>Eurotiales</taxon>
        <taxon>Aspergillaceae</taxon>
        <taxon>Aspergillus</taxon>
        <taxon>Aspergillus subgen. Circumdati</taxon>
    </lineage>
</organism>